<sequence>MSTLFGATSALVIRDQEEVDAALGVVHYFPTEGNPVYMRRMRAEAGQVIGSHRHRYEHYSVLCSGKVRAEFDGEVEECEGPAVMVVPAGVEHRITALTDIVWICVHGTSEMDRESVDEVLIGE</sequence>
<proteinExistence type="predicted"/>
<dbReference type="EMBL" id="CADIKB010000028">
    <property type="protein sequence ID" value="CAB3720297.1"/>
    <property type="molecule type" value="Genomic_DNA"/>
</dbReference>
<dbReference type="InterPro" id="IPR014710">
    <property type="entry name" value="RmlC-like_jellyroll"/>
</dbReference>
<reference evidence="2 3" key="1">
    <citation type="submission" date="2020-04" db="EMBL/GenBank/DDBJ databases">
        <authorList>
            <person name="De Canck E."/>
        </authorList>
    </citation>
    <scope>NUCLEOTIDE SEQUENCE [LARGE SCALE GENOMIC DNA]</scope>
    <source>
        <strain evidence="2 3">LMG 22037</strain>
    </source>
</reference>
<organism evidence="2 3">
    <name type="scientific">Paraburkholderia phenoliruptrix</name>
    <dbReference type="NCBI Taxonomy" id="252970"/>
    <lineage>
        <taxon>Bacteria</taxon>
        <taxon>Pseudomonadati</taxon>
        <taxon>Pseudomonadota</taxon>
        <taxon>Betaproteobacteria</taxon>
        <taxon>Burkholderiales</taxon>
        <taxon>Burkholderiaceae</taxon>
        <taxon>Paraburkholderia</taxon>
    </lineage>
</organism>
<gene>
    <name evidence="2" type="ORF">LMG22037_04708</name>
</gene>
<dbReference type="Gene3D" id="2.60.120.10">
    <property type="entry name" value="Jelly Rolls"/>
    <property type="match status" value="1"/>
</dbReference>
<dbReference type="Pfam" id="PF07883">
    <property type="entry name" value="Cupin_2"/>
    <property type="match status" value="1"/>
</dbReference>
<accession>A0A6J5BXD9</accession>
<dbReference type="SUPFAM" id="SSF51182">
    <property type="entry name" value="RmlC-like cupins"/>
    <property type="match status" value="1"/>
</dbReference>
<name>A0A6J5BXD9_9BURK</name>
<dbReference type="AlphaFoldDB" id="A0A6J5BXD9"/>
<evidence type="ECO:0000259" key="1">
    <source>
        <dbReference type="Pfam" id="PF07883"/>
    </source>
</evidence>
<dbReference type="InterPro" id="IPR011051">
    <property type="entry name" value="RmlC_Cupin_sf"/>
</dbReference>
<dbReference type="InterPro" id="IPR013096">
    <property type="entry name" value="Cupin_2"/>
</dbReference>
<dbReference type="RefSeq" id="WP_035482278.1">
    <property type="nucleotide sequence ID" value="NZ_CADFGL010000010.1"/>
</dbReference>
<evidence type="ECO:0000313" key="2">
    <source>
        <dbReference type="EMBL" id="CAB3720297.1"/>
    </source>
</evidence>
<feature type="domain" description="Cupin type-2" evidence="1">
    <location>
        <begin position="41"/>
        <end position="105"/>
    </location>
</feature>
<dbReference type="Proteomes" id="UP000494249">
    <property type="component" value="Unassembled WGS sequence"/>
</dbReference>
<protein>
    <recommendedName>
        <fullName evidence="1">Cupin type-2 domain-containing protein</fullName>
    </recommendedName>
</protein>
<evidence type="ECO:0000313" key="3">
    <source>
        <dbReference type="Proteomes" id="UP000494249"/>
    </source>
</evidence>